<feature type="compositionally biased region" description="Low complexity" evidence="10">
    <location>
        <begin position="244"/>
        <end position="260"/>
    </location>
</feature>
<comment type="caution">
    <text evidence="12">The sequence shown here is derived from an EMBL/GenBank/DDBJ whole genome shotgun (WGS) entry which is preliminary data.</text>
</comment>
<keyword evidence="6" id="KW-0276">Fatty acid metabolism</keyword>
<evidence type="ECO:0000256" key="5">
    <source>
        <dbReference type="ARBA" id="ARBA00022801"/>
    </source>
</evidence>
<dbReference type="InterPro" id="IPR050565">
    <property type="entry name" value="LYPA1-2/EST-like"/>
</dbReference>
<dbReference type="GO" id="GO:0006631">
    <property type="term" value="P:fatty acid metabolic process"/>
    <property type="evidence" value="ECO:0007669"/>
    <property type="project" value="UniProtKB-KW"/>
</dbReference>
<reference evidence="12 13" key="1">
    <citation type="submission" date="2016-07" db="EMBL/GenBank/DDBJ databases">
        <title>Pervasive Adenine N6-methylation of Active Genes in Fungi.</title>
        <authorList>
            <consortium name="DOE Joint Genome Institute"/>
            <person name="Mondo S.J."/>
            <person name="Dannebaum R.O."/>
            <person name="Kuo R.C."/>
            <person name="Labutti K."/>
            <person name="Haridas S."/>
            <person name="Kuo A."/>
            <person name="Salamov A."/>
            <person name="Ahrendt S.R."/>
            <person name="Lipzen A."/>
            <person name="Sullivan W."/>
            <person name="Andreopoulos W.B."/>
            <person name="Clum A."/>
            <person name="Lindquist E."/>
            <person name="Daum C."/>
            <person name="Ramamoorthy G.K."/>
            <person name="Gryganskyi A."/>
            <person name="Culley D."/>
            <person name="Magnuson J.K."/>
            <person name="James T.Y."/>
            <person name="O'Malley M.A."/>
            <person name="Stajich J.E."/>
            <person name="Spatafora J.W."/>
            <person name="Visel A."/>
            <person name="Grigoriev I.V."/>
        </authorList>
    </citation>
    <scope>NUCLEOTIDE SEQUENCE [LARGE SCALE GENOMIC DNA]</scope>
    <source>
        <strain evidence="12 13">62-1032</strain>
    </source>
</reference>
<comment type="catalytic activity">
    <reaction evidence="9">
        <text>S-hexadecanoyl-L-cysteinyl-[protein] + H2O = L-cysteinyl-[protein] + hexadecanoate + H(+)</text>
        <dbReference type="Rhea" id="RHEA:19233"/>
        <dbReference type="Rhea" id="RHEA-COMP:10131"/>
        <dbReference type="Rhea" id="RHEA-COMP:11032"/>
        <dbReference type="ChEBI" id="CHEBI:7896"/>
        <dbReference type="ChEBI" id="CHEBI:15377"/>
        <dbReference type="ChEBI" id="CHEBI:15378"/>
        <dbReference type="ChEBI" id="CHEBI:29950"/>
        <dbReference type="ChEBI" id="CHEBI:74151"/>
        <dbReference type="EC" id="3.1.2.22"/>
    </reaction>
</comment>
<evidence type="ECO:0000256" key="6">
    <source>
        <dbReference type="ARBA" id="ARBA00022832"/>
    </source>
</evidence>
<dbReference type="Proteomes" id="UP000193467">
    <property type="component" value="Unassembled WGS sequence"/>
</dbReference>
<dbReference type="EMBL" id="MCGR01000069">
    <property type="protein sequence ID" value="ORY62837.1"/>
    <property type="molecule type" value="Genomic_DNA"/>
</dbReference>
<dbReference type="InParanoid" id="A0A1Y2DUB7"/>
<dbReference type="Pfam" id="PF02230">
    <property type="entry name" value="Abhydrolase_2"/>
    <property type="match status" value="2"/>
</dbReference>
<accession>A0A1Y2DUB7</accession>
<dbReference type="PANTHER" id="PTHR10655">
    <property type="entry name" value="LYSOPHOSPHOLIPASE-RELATED"/>
    <property type="match status" value="1"/>
</dbReference>
<evidence type="ECO:0000313" key="13">
    <source>
        <dbReference type="Proteomes" id="UP000193467"/>
    </source>
</evidence>
<feature type="domain" description="Phospholipase/carboxylesterase/thioesterase" evidence="11">
    <location>
        <begin position="302"/>
        <end position="398"/>
    </location>
</feature>
<gene>
    <name evidence="12" type="ORF">BCR35DRAFT_322439</name>
</gene>
<keyword evidence="6" id="KW-0443">Lipid metabolism</keyword>
<comment type="similarity">
    <text evidence="1">Belongs to the AB hydrolase superfamily. AB hydrolase 2 family.</text>
</comment>
<dbReference type="STRING" id="106004.A0A1Y2DUB7"/>
<dbReference type="InterPro" id="IPR029058">
    <property type="entry name" value="AB_hydrolase_fold"/>
</dbReference>
<dbReference type="GO" id="GO:0005737">
    <property type="term" value="C:cytoplasm"/>
    <property type="evidence" value="ECO:0007669"/>
    <property type="project" value="TreeGrafter"/>
</dbReference>
<dbReference type="GO" id="GO:0052689">
    <property type="term" value="F:carboxylic ester hydrolase activity"/>
    <property type="evidence" value="ECO:0007669"/>
    <property type="project" value="UniProtKB-KW"/>
</dbReference>
<dbReference type="GO" id="GO:0008474">
    <property type="term" value="F:palmitoyl-(protein) hydrolase activity"/>
    <property type="evidence" value="ECO:0007669"/>
    <property type="project" value="UniProtKB-EC"/>
</dbReference>
<comment type="function">
    <text evidence="7">Hydrolyzes fatty acids from S-acylated cysteine residues in proteins with a strong preference for palmitoylated G-alpha proteins over other acyl substrates. Mediates the deacylation of G-alpha proteins such as GPA1 in vivo, but has weak or no activity toward palmitoylated Ras proteins. Has weak lysophospholipase activity in vitro; however such activity may not exist in vivo.</text>
</comment>
<evidence type="ECO:0000256" key="8">
    <source>
        <dbReference type="ARBA" id="ARBA00031195"/>
    </source>
</evidence>
<feature type="region of interest" description="Disordered" evidence="10">
    <location>
        <begin position="243"/>
        <end position="269"/>
    </location>
</feature>
<evidence type="ECO:0000256" key="9">
    <source>
        <dbReference type="ARBA" id="ARBA00047337"/>
    </source>
</evidence>
<evidence type="ECO:0000256" key="10">
    <source>
        <dbReference type="SAM" id="MobiDB-lite"/>
    </source>
</evidence>
<dbReference type="OrthoDB" id="2418081at2759"/>
<evidence type="ECO:0000256" key="7">
    <source>
        <dbReference type="ARBA" id="ARBA00029392"/>
    </source>
</evidence>
<dbReference type="AlphaFoldDB" id="A0A1Y2DUB7"/>
<name>A0A1Y2DUB7_9BASI</name>
<sequence>MAEGRRVPTLLERRRTSTQLAAINLQAASSSVVVGEASPAGSTPTSATPLTNRRASLVPSTPVKTDTLNPPGKLEARRSSVILGQIGGGSSEAGPSIARRGSGMFAAGTGAPPPVRHPFRSSVRLDSPLSAKFPPDVNKFAPPSSVRDPLLAMSASDIRRPSFAQTIAATGESLLKGQQPRRKIRKAATRVLLAAAFLFFLAKFLGRKFPSYDLIPSLDDFDDRVPHIQFPPSFTSLVNRKADLASPPSAQPSPSLKPAKGGPRTSDEPVLEGAELRRFREDHLWGPPSDKVETEFVKPAEGHEHESTIIFVHGLLQRASDSPLAQHLPNRFPNVRWVMPQAPIKPVTVQDGAEVYAWFDMLGFPYDNALDEDPVNLYSSARLINTVVDMERDELIRNLRRRGGFAGLPEAQRPTVTKADEVEVEGEFGTKAERMWASSRMVLAGFSQGSVMTLLTGLTAKERLAGLIVMSGFMPLRNTLASLTADLERQTLPIFWGHGEADEYLTVDDALHSVSLLTSPFADERGQGGLGLTDIEMQTYPGVGHTYWGGELDDISLWIERVLPMARSSAKGLIERDGFRKMMKK</sequence>
<proteinExistence type="inferred from homology"/>
<protein>
    <recommendedName>
        <fullName evidence="3">Acyl-protein thioesterase 1</fullName>
        <ecNumber evidence="2">3.1.2.22</ecNumber>
    </recommendedName>
    <alternativeName>
        <fullName evidence="8">Palmitoyl-protein hydrolase</fullName>
    </alternativeName>
</protein>
<evidence type="ECO:0000313" key="12">
    <source>
        <dbReference type="EMBL" id="ORY62837.1"/>
    </source>
</evidence>
<evidence type="ECO:0000256" key="3">
    <source>
        <dbReference type="ARBA" id="ARBA00014923"/>
    </source>
</evidence>
<feature type="domain" description="Phospholipase/carboxylesterase/thioesterase" evidence="11">
    <location>
        <begin position="436"/>
        <end position="560"/>
    </location>
</feature>
<keyword evidence="4" id="KW-0719">Serine esterase</keyword>
<dbReference type="SUPFAM" id="SSF53474">
    <property type="entry name" value="alpha/beta-Hydrolases"/>
    <property type="match status" value="1"/>
</dbReference>
<organism evidence="12 13">
    <name type="scientific">Leucosporidium creatinivorum</name>
    <dbReference type="NCBI Taxonomy" id="106004"/>
    <lineage>
        <taxon>Eukaryota</taxon>
        <taxon>Fungi</taxon>
        <taxon>Dikarya</taxon>
        <taxon>Basidiomycota</taxon>
        <taxon>Pucciniomycotina</taxon>
        <taxon>Microbotryomycetes</taxon>
        <taxon>Leucosporidiales</taxon>
        <taxon>Leucosporidium</taxon>
    </lineage>
</organism>
<evidence type="ECO:0000256" key="4">
    <source>
        <dbReference type="ARBA" id="ARBA00022487"/>
    </source>
</evidence>
<keyword evidence="13" id="KW-1185">Reference proteome</keyword>
<keyword evidence="5" id="KW-0378">Hydrolase</keyword>
<evidence type="ECO:0000259" key="11">
    <source>
        <dbReference type="Pfam" id="PF02230"/>
    </source>
</evidence>
<dbReference type="InterPro" id="IPR003140">
    <property type="entry name" value="PLipase/COase/thioEstase"/>
</dbReference>
<evidence type="ECO:0000256" key="2">
    <source>
        <dbReference type="ARBA" id="ARBA00012423"/>
    </source>
</evidence>
<evidence type="ECO:0000256" key="1">
    <source>
        <dbReference type="ARBA" id="ARBA00006499"/>
    </source>
</evidence>
<dbReference type="Gene3D" id="3.40.50.1820">
    <property type="entry name" value="alpha/beta hydrolase"/>
    <property type="match status" value="1"/>
</dbReference>
<dbReference type="EC" id="3.1.2.22" evidence="2"/>
<dbReference type="PANTHER" id="PTHR10655:SF17">
    <property type="entry name" value="LYSOPHOSPHOLIPASE-LIKE PROTEIN 1"/>
    <property type="match status" value="1"/>
</dbReference>